<gene>
    <name evidence="3" type="ORF">CCAX7_16140</name>
</gene>
<dbReference type="InterPro" id="IPR036165">
    <property type="entry name" value="YefM-like_sf"/>
</dbReference>
<evidence type="ECO:0000256" key="2">
    <source>
        <dbReference type="RuleBase" id="RU362080"/>
    </source>
</evidence>
<organism evidence="3 4">
    <name type="scientific">Capsulimonas corticalis</name>
    <dbReference type="NCBI Taxonomy" id="2219043"/>
    <lineage>
        <taxon>Bacteria</taxon>
        <taxon>Bacillati</taxon>
        <taxon>Armatimonadota</taxon>
        <taxon>Armatimonadia</taxon>
        <taxon>Capsulimonadales</taxon>
        <taxon>Capsulimonadaceae</taxon>
        <taxon>Capsulimonas</taxon>
    </lineage>
</organism>
<dbReference type="OrthoDB" id="7069202at2"/>
<dbReference type="InterPro" id="IPR006442">
    <property type="entry name" value="Antitoxin_Phd/YefM"/>
</dbReference>
<evidence type="ECO:0000256" key="1">
    <source>
        <dbReference type="ARBA" id="ARBA00009981"/>
    </source>
</evidence>
<accession>A0A402CZ49</accession>
<dbReference type="RefSeq" id="WP_119322563.1">
    <property type="nucleotide sequence ID" value="NZ_AP025739.1"/>
</dbReference>
<keyword evidence="4" id="KW-1185">Reference proteome</keyword>
<dbReference type="Pfam" id="PF02604">
    <property type="entry name" value="PhdYeFM_antitox"/>
    <property type="match status" value="1"/>
</dbReference>
<dbReference type="SUPFAM" id="SSF143120">
    <property type="entry name" value="YefM-like"/>
    <property type="match status" value="1"/>
</dbReference>
<dbReference type="Proteomes" id="UP000287394">
    <property type="component" value="Chromosome"/>
</dbReference>
<name>A0A402CZ49_9BACT</name>
<dbReference type="Gene3D" id="1.10.1220.170">
    <property type="match status" value="1"/>
</dbReference>
<dbReference type="KEGG" id="ccot:CCAX7_16140"/>
<reference evidence="3 4" key="1">
    <citation type="journal article" date="2019" name="Int. J. Syst. Evol. Microbiol.">
        <title>Capsulimonas corticalis gen. nov., sp. nov., an aerobic capsulated bacterium, of a novel bacterial order, Capsulimonadales ord. nov., of the class Armatimonadia of the phylum Armatimonadetes.</title>
        <authorList>
            <person name="Li J."/>
            <person name="Kudo C."/>
            <person name="Tonouchi A."/>
        </authorList>
    </citation>
    <scope>NUCLEOTIDE SEQUENCE [LARGE SCALE GENOMIC DNA]</scope>
    <source>
        <strain evidence="3 4">AX-7</strain>
    </source>
</reference>
<protein>
    <recommendedName>
        <fullName evidence="2">Antitoxin</fullName>
    </recommendedName>
</protein>
<comment type="similarity">
    <text evidence="1 2">Belongs to the phD/YefM antitoxin family.</text>
</comment>
<evidence type="ECO:0000313" key="3">
    <source>
        <dbReference type="EMBL" id="BDI29563.1"/>
    </source>
</evidence>
<dbReference type="EMBL" id="AP025739">
    <property type="protein sequence ID" value="BDI29563.1"/>
    <property type="molecule type" value="Genomic_DNA"/>
</dbReference>
<dbReference type="AlphaFoldDB" id="A0A402CZ49"/>
<evidence type="ECO:0000313" key="4">
    <source>
        <dbReference type="Proteomes" id="UP000287394"/>
    </source>
</evidence>
<sequence length="93" mass="10576">MANLVNSYSLTDFQRHARTYIENINETHEPMLLTVNGKVQAVLVDPVTYQETEAKLEQARFIAAIRAGEQAIQEGRTRSAEEVFADLKAKYDF</sequence>
<proteinExistence type="inferred from homology"/>
<dbReference type="Gene3D" id="3.40.1620.10">
    <property type="entry name" value="YefM-like domain"/>
    <property type="match status" value="1"/>
</dbReference>
<comment type="function">
    <text evidence="2">Antitoxin component of a type II toxin-antitoxin (TA) system.</text>
</comment>